<protein>
    <submittedName>
        <fullName evidence="2">Outer membrane protein beta-barrel domain</fullName>
    </submittedName>
</protein>
<accession>A0A0S7C290</accession>
<evidence type="ECO:0000313" key="2">
    <source>
        <dbReference type="EMBL" id="GAP44738.1"/>
    </source>
</evidence>
<dbReference type="EMBL" id="DF968183">
    <property type="protein sequence ID" value="GAP44738.1"/>
    <property type="molecule type" value="Genomic_DNA"/>
</dbReference>
<gene>
    <name evidence="2" type="ORF">TBC1_12549</name>
</gene>
<keyword evidence="1" id="KW-0732">Signal</keyword>
<organism evidence="2">
    <name type="scientific">Lentimicrobium saccharophilum</name>
    <dbReference type="NCBI Taxonomy" id="1678841"/>
    <lineage>
        <taxon>Bacteria</taxon>
        <taxon>Pseudomonadati</taxon>
        <taxon>Bacteroidota</taxon>
        <taxon>Bacteroidia</taxon>
        <taxon>Bacteroidales</taxon>
        <taxon>Lentimicrobiaceae</taxon>
        <taxon>Lentimicrobium</taxon>
    </lineage>
</organism>
<dbReference type="Proteomes" id="UP000053091">
    <property type="component" value="Unassembled WGS sequence"/>
</dbReference>
<reference evidence="2" key="1">
    <citation type="journal article" date="2015" name="Genome Announc.">
        <title>Draft Genome Sequence of Bacteroidales Strain TBC1, a Novel Isolate from a Methanogenic Wastewater Treatment System.</title>
        <authorList>
            <person name="Tourlousse D.M."/>
            <person name="Matsuura N."/>
            <person name="Sun L."/>
            <person name="Toyonaga M."/>
            <person name="Kuroda K."/>
            <person name="Ohashi A."/>
            <person name="Cruz R."/>
            <person name="Yamaguchi T."/>
            <person name="Sekiguchi Y."/>
        </authorList>
    </citation>
    <scope>NUCLEOTIDE SEQUENCE [LARGE SCALE GENOMIC DNA]</scope>
    <source>
        <strain evidence="2">TBC1</strain>
    </source>
</reference>
<sequence length="218" mass="24604">MHLIRLISGFLMPALVFVMQFATAQESTVAIEQGLGKSTTGYDGSVILLPFDEESADVFSIGMNYYFRPERAFFRLNGGLTFYSIYDADAAFKYLRLPAGIELCLGRKLQILPAAGLSGSYLLDYNPDAVTDDFVKSRSLFLLGWYWRLGIGLRMMDQYMINLAWQHNADITHMYKISRYSPGGAPYSLDVKGYEGMLMLGIRCNILRKSNVPQRPTE</sequence>
<keyword evidence="3" id="KW-1185">Reference proteome</keyword>
<proteinExistence type="predicted"/>
<feature type="chain" id="PRO_5006633538" evidence="1">
    <location>
        <begin position="25"/>
        <end position="218"/>
    </location>
</feature>
<feature type="signal peptide" evidence="1">
    <location>
        <begin position="1"/>
        <end position="24"/>
    </location>
</feature>
<evidence type="ECO:0000256" key="1">
    <source>
        <dbReference type="SAM" id="SignalP"/>
    </source>
</evidence>
<evidence type="ECO:0000313" key="3">
    <source>
        <dbReference type="Proteomes" id="UP000053091"/>
    </source>
</evidence>
<dbReference type="AlphaFoldDB" id="A0A0S7C290"/>
<name>A0A0S7C290_9BACT</name>